<feature type="transmembrane region" description="Helical" evidence="8">
    <location>
        <begin position="100"/>
        <end position="118"/>
    </location>
</feature>
<feature type="domain" description="NADH:quinone oxidoreductase/Mrp antiporter transmembrane" evidence="9">
    <location>
        <begin position="93"/>
        <end position="356"/>
    </location>
</feature>
<dbReference type="GO" id="GO:0015990">
    <property type="term" value="P:electron transport coupled proton transport"/>
    <property type="evidence" value="ECO:0007669"/>
    <property type="project" value="TreeGrafter"/>
</dbReference>
<dbReference type="EMBL" id="MG970255">
    <property type="protein sequence ID" value="AWW03122.1"/>
    <property type="molecule type" value="Genomic_DNA"/>
</dbReference>
<evidence type="ECO:0000256" key="2">
    <source>
        <dbReference type="ARBA" id="ARBA00012944"/>
    </source>
</evidence>
<evidence type="ECO:0000256" key="3">
    <source>
        <dbReference type="ARBA" id="ARBA00022692"/>
    </source>
</evidence>
<comment type="catalytic activity">
    <reaction evidence="7">
        <text>a ubiquinone + NADH + 5 H(+)(in) = a ubiquinol + NAD(+) + 4 H(+)(out)</text>
        <dbReference type="Rhea" id="RHEA:29091"/>
        <dbReference type="Rhea" id="RHEA-COMP:9565"/>
        <dbReference type="Rhea" id="RHEA-COMP:9566"/>
        <dbReference type="ChEBI" id="CHEBI:15378"/>
        <dbReference type="ChEBI" id="CHEBI:16389"/>
        <dbReference type="ChEBI" id="CHEBI:17976"/>
        <dbReference type="ChEBI" id="CHEBI:57540"/>
        <dbReference type="ChEBI" id="CHEBI:57945"/>
        <dbReference type="EC" id="7.1.1.2"/>
    </reaction>
</comment>
<feature type="transmembrane region" description="Helical" evidence="8">
    <location>
        <begin position="6"/>
        <end position="27"/>
    </location>
</feature>
<organism evidence="10">
    <name type="scientific">Cichlidogyrus halli</name>
    <dbReference type="NCBI Taxonomy" id="321991"/>
    <lineage>
        <taxon>Eukaryota</taxon>
        <taxon>Metazoa</taxon>
        <taxon>Spiralia</taxon>
        <taxon>Lophotrochozoa</taxon>
        <taxon>Platyhelminthes</taxon>
        <taxon>Monogenea</taxon>
        <taxon>Monopisthocotylea</taxon>
        <taxon>Dactylogyridea</taxon>
        <taxon>Ancyrocephalidae</taxon>
        <taxon>Cichlidogyrus</taxon>
    </lineage>
</organism>
<feature type="transmembrane region" description="Helical" evidence="8">
    <location>
        <begin position="417"/>
        <end position="436"/>
    </location>
</feature>
<keyword evidence="10" id="KW-0496">Mitochondrion</keyword>
<comment type="subcellular location">
    <subcellularLocation>
        <location evidence="1">Membrane</location>
        <topology evidence="1">Multi-pass membrane protein</topology>
    </subcellularLocation>
</comment>
<reference evidence="10" key="2">
    <citation type="submission" date="2018-02" db="EMBL/GenBank/DDBJ databases">
        <authorList>
            <person name="Vanhove M.P.M."/>
            <person name="Briscoe A.G."/>
            <person name="Jorissen M.W.P."/>
            <person name="Littlewood D.T.J."/>
            <person name="Huyse T."/>
        </authorList>
    </citation>
    <scope>NUCLEOTIDE SEQUENCE</scope>
</reference>
<evidence type="ECO:0000259" key="9">
    <source>
        <dbReference type="Pfam" id="PF00361"/>
    </source>
</evidence>
<evidence type="ECO:0000256" key="4">
    <source>
        <dbReference type="ARBA" id="ARBA00022989"/>
    </source>
</evidence>
<feature type="transmembrane region" description="Helical" evidence="8">
    <location>
        <begin position="354"/>
        <end position="375"/>
    </location>
</feature>
<dbReference type="GO" id="GO:0042773">
    <property type="term" value="P:ATP synthesis coupled electron transport"/>
    <property type="evidence" value="ECO:0007669"/>
    <property type="project" value="InterPro"/>
</dbReference>
<feature type="transmembrane region" description="Helical" evidence="8">
    <location>
        <begin position="495"/>
        <end position="513"/>
    </location>
</feature>
<name>A0A344ANU9_9PLAT</name>
<keyword evidence="5 8" id="KW-0472">Membrane</keyword>
<feature type="transmembrane region" description="Helical" evidence="8">
    <location>
        <begin position="130"/>
        <end position="148"/>
    </location>
</feature>
<evidence type="ECO:0000256" key="8">
    <source>
        <dbReference type="SAM" id="Phobius"/>
    </source>
</evidence>
<geneLocation type="mitochondrion" evidence="10"/>
<evidence type="ECO:0000256" key="7">
    <source>
        <dbReference type="ARBA" id="ARBA00049551"/>
    </source>
</evidence>
<feature type="transmembrane region" description="Helical" evidence="8">
    <location>
        <begin position="387"/>
        <end position="405"/>
    </location>
</feature>
<dbReference type="GO" id="GO:0003954">
    <property type="term" value="F:NADH dehydrogenase activity"/>
    <property type="evidence" value="ECO:0007669"/>
    <property type="project" value="TreeGrafter"/>
</dbReference>
<evidence type="ECO:0000256" key="1">
    <source>
        <dbReference type="ARBA" id="ARBA00004141"/>
    </source>
</evidence>
<feature type="transmembrane region" description="Helical" evidence="8">
    <location>
        <begin position="155"/>
        <end position="179"/>
    </location>
</feature>
<keyword evidence="4 8" id="KW-1133">Transmembrane helix</keyword>
<feature type="transmembrane region" description="Helical" evidence="8">
    <location>
        <begin position="457"/>
        <end position="475"/>
    </location>
</feature>
<dbReference type="PANTHER" id="PTHR42829:SF2">
    <property type="entry name" value="NADH-UBIQUINONE OXIDOREDUCTASE CHAIN 5"/>
    <property type="match status" value="1"/>
</dbReference>
<dbReference type="PANTHER" id="PTHR42829">
    <property type="entry name" value="NADH-UBIQUINONE OXIDOREDUCTASE CHAIN 5"/>
    <property type="match status" value="1"/>
</dbReference>
<accession>A0A344ANU9</accession>
<dbReference type="EC" id="7.1.1.2" evidence="2"/>
<gene>
    <name evidence="10" type="primary">ND5</name>
</gene>
<proteinExistence type="predicted"/>
<evidence type="ECO:0000256" key="5">
    <source>
        <dbReference type="ARBA" id="ARBA00023136"/>
    </source>
</evidence>
<keyword evidence="3 8" id="KW-0812">Transmembrane</keyword>
<dbReference type="GO" id="GO:0016020">
    <property type="term" value="C:membrane"/>
    <property type="evidence" value="ECO:0007669"/>
    <property type="project" value="UniProtKB-SubCell"/>
</dbReference>
<dbReference type="InterPro" id="IPR001750">
    <property type="entry name" value="ND/Mrp_TM"/>
</dbReference>
<feature type="transmembrane region" description="Helical" evidence="8">
    <location>
        <begin position="220"/>
        <end position="239"/>
    </location>
</feature>
<protein>
    <recommendedName>
        <fullName evidence="2">NADH:ubiquinone reductase (H(+)-translocating)</fullName>
        <ecNumber evidence="2">7.1.1.2</ecNumber>
    </recommendedName>
    <alternativeName>
        <fullName evidence="6">NADH dehydrogenase subunit 5</fullName>
    </alternativeName>
</protein>
<feature type="transmembrane region" description="Helical" evidence="8">
    <location>
        <begin position="311"/>
        <end position="334"/>
    </location>
</feature>
<feature type="transmembrane region" description="Helical" evidence="8">
    <location>
        <begin position="48"/>
        <end position="69"/>
    </location>
</feature>
<feature type="transmembrane region" description="Helical" evidence="8">
    <location>
        <begin position="191"/>
        <end position="213"/>
    </location>
</feature>
<feature type="transmembrane region" description="Helical" evidence="8">
    <location>
        <begin position="75"/>
        <end position="93"/>
    </location>
</feature>
<reference evidence="10" key="1">
    <citation type="journal article" date="2018" name="BMC Genomics">
        <title>The first next-generation sequencing approach to the mitochondrial phylogeny of African monogenean parasites (Platyhelminthes: Gyrodactylidae and Dactylogyridae).</title>
        <authorList>
            <person name="Vanhove M.P.M."/>
            <person name="Briscoe A.G."/>
            <person name="Jorissen M.W.P."/>
            <person name="Littlewood D.T.J."/>
            <person name="Huyse T."/>
        </authorList>
    </citation>
    <scope>NUCLEOTIDE SEQUENCE</scope>
</reference>
<dbReference type="InterPro" id="IPR003945">
    <property type="entry name" value="NU5C-like"/>
</dbReference>
<evidence type="ECO:0000256" key="6">
    <source>
        <dbReference type="ARBA" id="ARBA00031027"/>
    </source>
</evidence>
<dbReference type="Pfam" id="PF00361">
    <property type="entry name" value="Proton_antipo_M"/>
    <property type="match status" value="1"/>
</dbReference>
<evidence type="ECO:0000313" key="10">
    <source>
        <dbReference type="EMBL" id="AWW03122.1"/>
    </source>
</evidence>
<dbReference type="GO" id="GO:0008137">
    <property type="term" value="F:NADH dehydrogenase (ubiquinone) activity"/>
    <property type="evidence" value="ECO:0007669"/>
    <property type="project" value="UniProtKB-EC"/>
</dbReference>
<dbReference type="AlphaFoldDB" id="A0A344ANU9"/>
<sequence>MVVLSGCLICISLIGLLLGNFFIFGGLDWLLLNNNALLVESGVSGIDILYLTMLFFCGFISMLFSLHYFGWIGSSLNRLIILFLGVMSMLIVSEELLLGLVWWEYLGVVSFFLILYYGNFDSGFAGNTTLVVSRLGDAGFFLAICFWYDGIWSHTLFVVSLFFIIVTKSAIVPFCSWLLEAMRAPTPVSCLVHSSTLVAAGVWFMTSYGGLFFDPSSMSLMLLICFLTVLLSGLCAMVFSDVKKIVALSTCNNISWCIIYYLLGSPQLCATQLVCHGVSKCLLFIAVGDSLASANGSQNKSCFTRVPYNSLAGFLSILLLSVSVSGFPFLGVFFNKHTLFNLLVANCSIFYGGFVFLCVLLSYTYAARLIFIVAFPNGSNSQWINSTFYIASTLLIFTSSFGYFMGSGSEEISSLGVLYSILIGILNLFGLILGYLTYWNASRSDYFSGFGFNDSSIMGYLNDFSLVSFISGILFNFRPEASLVNFLAGVKSISSIHLITIPIFVVTLLFIGLL</sequence>
<dbReference type="PRINTS" id="PR01434">
    <property type="entry name" value="NADHDHGNASE5"/>
</dbReference>